<protein>
    <submittedName>
        <fullName evidence="1">Uncharacterized protein</fullName>
    </submittedName>
</protein>
<reference evidence="1 2" key="1">
    <citation type="submission" date="2024-06" db="EMBL/GenBank/DDBJ databases">
        <authorList>
            <person name="Li F."/>
        </authorList>
    </citation>
    <scope>NUCLEOTIDE SEQUENCE [LARGE SCALE GENOMIC DNA]</scope>
    <source>
        <strain evidence="1 2">GXAS 311</strain>
    </source>
</reference>
<dbReference type="Proteomes" id="UP001548189">
    <property type="component" value="Unassembled WGS sequence"/>
</dbReference>
<name>A0ABV2BPF2_9GAMM</name>
<evidence type="ECO:0000313" key="2">
    <source>
        <dbReference type="Proteomes" id="UP001548189"/>
    </source>
</evidence>
<gene>
    <name evidence="1" type="ORF">ABVT43_01685</name>
</gene>
<organism evidence="1 2">
    <name type="scientific">Aliikangiella maris</name>
    <dbReference type="NCBI Taxonomy" id="3162458"/>
    <lineage>
        <taxon>Bacteria</taxon>
        <taxon>Pseudomonadati</taxon>
        <taxon>Pseudomonadota</taxon>
        <taxon>Gammaproteobacteria</taxon>
        <taxon>Oceanospirillales</taxon>
        <taxon>Pleioneaceae</taxon>
        <taxon>Aliikangiella</taxon>
    </lineage>
</organism>
<sequence length="50" mass="5271">MIETLLVFWISLFGGAEPASLEKVTKDTEEVIPYGNGGGACPGGVCKQKE</sequence>
<comment type="caution">
    <text evidence="1">The sequence shown here is derived from an EMBL/GenBank/DDBJ whole genome shotgun (WGS) entry which is preliminary data.</text>
</comment>
<proteinExistence type="predicted"/>
<dbReference type="EMBL" id="JBEVCJ010000001">
    <property type="protein sequence ID" value="MET1253825.1"/>
    <property type="molecule type" value="Genomic_DNA"/>
</dbReference>
<accession>A0ABV2BPF2</accession>
<evidence type="ECO:0000313" key="1">
    <source>
        <dbReference type="EMBL" id="MET1253825.1"/>
    </source>
</evidence>
<keyword evidence="2" id="KW-1185">Reference proteome</keyword>